<dbReference type="AlphaFoldDB" id="A0A919NSQ0"/>
<protein>
    <recommendedName>
        <fullName evidence="4">DUF2690 domain-containing protein</fullName>
    </recommendedName>
</protein>
<sequence>MKRRIAAYAAALGLAISGLVGLATPALAAPSCYEQSCNNTAVAGTNCTSGAYGIDGFKVVDGTTTLQTVDLWYSPTCHAFWGEYNQKDAGGVDLALMGISAYGGIGYSRALDTYDGFNGPGVWTTKLYNSMQSVKFCWTQQGMGGDGGDSQTAIGGCTRWR</sequence>
<dbReference type="Proteomes" id="UP000623608">
    <property type="component" value="Unassembled WGS sequence"/>
</dbReference>
<evidence type="ECO:0000313" key="3">
    <source>
        <dbReference type="Proteomes" id="UP000623608"/>
    </source>
</evidence>
<reference evidence="2" key="1">
    <citation type="submission" date="2021-01" db="EMBL/GenBank/DDBJ databases">
        <title>Whole genome shotgun sequence of Actinoplanes tereljensis NBRC 105297.</title>
        <authorList>
            <person name="Komaki H."/>
            <person name="Tamura T."/>
        </authorList>
    </citation>
    <scope>NUCLEOTIDE SEQUENCE</scope>
    <source>
        <strain evidence="2">NBRC 105297</strain>
    </source>
</reference>
<evidence type="ECO:0000313" key="2">
    <source>
        <dbReference type="EMBL" id="GIF24400.1"/>
    </source>
</evidence>
<comment type="caution">
    <text evidence="2">The sequence shown here is derived from an EMBL/GenBank/DDBJ whole genome shotgun (WGS) entry which is preliminary data.</text>
</comment>
<proteinExistence type="predicted"/>
<dbReference type="EMBL" id="BOMY01000045">
    <property type="protein sequence ID" value="GIF24400.1"/>
    <property type="molecule type" value="Genomic_DNA"/>
</dbReference>
<name>A0A919NSQ0_9ACTN</name>
<feature type="chain" id="PRO_5038138239" description="DUF2690 domain-containing protein" evidence="1">
    <location>
        <begin position="29"/>
        <end position="161"/>
    </location>
</feature>
<keyword evidence="1" id="KW-0732">Signal</keyword>
<keyword evidence="3" id="KW-1185">Reference proteome</keyword>
<gene>
    <name evidence="2" type="ORF">Ate02nite_71300</name>
</gene>
<dbReference type="RefSeq" id="WP_203812269.1">
    <property type="nucleotide sequence ID" value="NZ_BOMY01000045.1"/>
</dbReference>
<accession>A0A919NSQ0</accession>
<evidence type="ECO:0008006" key="4">
    <source>
        <dbReference type="Google" id="ProtNLM"/>
    </source>
</evidence>
<organism evidence="2 3">
    <name type="scientific">Paractinoplanes tereljensis</name>
    <dbReference type="NCBI Taxonomy" id="571912"/>
    <lineage>
        <taxon>Bacteria</taxon>
        <taxon>Bacillati</taxon>
        <taxon>Actinomycetota</taxon>
        <taxon>Actinomycetes</taxon>
        <taxon>Micromonosporales</taxon>
        <taxon>Micromonosporaceae</taxon>
        <taxon>Paractinoplanes</taxon>
    </lineage>
</organism>
<feature type="signal peptide" evidence="1">
    <location>
        <begin position="1"/>
        <end position="28"/>
    </location>
</feature>
<evidence type="ECO:0000256" key="1">
    <source>
        <dbReference type="SAM" id="SignalP"/>
    </source>
</evidence>